<dbReference type="AlphaFoldDB" id="A0A0L0N172"/>
<evidence type="ECO:0000313" key="2">
    <source>
        <dbReference type="Proteomes" id="UP000036947"/>
    </source>
</evidence>
<organism evidence="1 2">
    <name type="scientific">Tolypocladium ophioglossoides (strain CBS 100239)</name>
    <name type="common">Snaketongue truffleclub</name>
    <name type="synonym">Elaphocordyceps ophioglossoides</name>
    <dbReference type="NCBI Taxonomy" id="1163406"/>
    <lineage>
        <taxon>Eukaryota</taxon>
        <taxon>Fungi</taxon>
        <taxon>Dikarya</taxon>
        <taxon>Ascomycota</taxon>
        <taxon>Pezizomycotina</taxon>
        <taxon>Sordariomycetes</taxon>
        <taxon>Hypocreomycetidae</taxon>
        <taxon>Hypocreales</taxon>
        <taxon>Ophiocordycipitaceae</taxon>
        <taxon>Tolypocladium</taxon>
    </lineage>
</organism>
<dbReference type="EMBL" id="LFRF01000032">
    <property type="protein sequence ID" value="KND87769.1"/>
    <property type="molecule type" value="Genomic_DNA"/>
</dbReference>
<dbReference type="Proteomes" id="UP000036947">
    <property type="component" value="Unassembled WGS sequence"/>
</dbReference>
<proteinExistence type="predicted"/>
<name>A0A0L0N172_TOLOC</name>
<evidence type="ECO:0000313" key="1">
    <source>
        <dbReference type="EMBL" id="KND87769.1"/>
    </source>
</evidence>
<reference evidence="1 2" key="1">
    <citation type="journal article" date="2015" name="BMC Genomics">
        <title>The genome of the truffle-parasite Tolypocladium ophioglossoides and the evolution of antifungal peptaibiotics.</title>
        <authorList>
            <person name="Quandt C.A."/>
            <person name="Bushley K.E."/>
            <person name="Spatafora J.W."/>
        </authorList>
    </citation>
    <scope>NUCLEOTIDE SEQUENCE [LARGE SCALE GENOMIC DNA]</scope>
    <source>
        <strain evidence="1 2">CBS 100239</strain>
    </source>
</reference>
<comment type="caution">
    <text evidence="1">The sequence shown here is derived from an EMBL/GenBank/DDBJ whole genome shotgun (WGS) entry which is preliminary data.</text>
</comment>
<gene>
    <name evidence="1" type="ORF">TOPH_07618</name>
</gene>
<keyword evidence="2" id="KW-1185">Reference proteome</keyword>
<accession>A0A0L0N172</accession>
<protein>
    <submittedName>
        <fullName evidence="1">Uncharacterized protein</fullName>
    </submittedName>
</protein>
<sequence length="78" mass="8581">MNVPTIRHLNTTDAAHEDDELDQAGIIFPGDASQNDDPFRALPTKIIHYILIGHSSKDACILRLSSPVVVTARLPETF</sequence>